<evidence type="ECO:0000259" key="7">
    <source>
        <dbReference type="Pfam" id="PF00171"/>
    </source>
</evidence>
<dbReference type="EMBL" id="JAQQFR010000002">
    <property type="protein sequence ID" value="MFL9877605.1"/>
    <property type="molecule type" value="Genomic_DNA"/>
</dbReference>
<name>A0ABW8Z543_9BURK</name>
<dbReference type="RefSeq" id="WP_408165952.1">
    <property type="nucleotide sequence ID" value="NZ_JAQQFR010000002.1"/>
</dbReference>
<accession>A0ABW8Z543</accession>
<dbReference type="Gene3D" id="3.40.605.10">
    <property type="entry name" value="Aldehyde Dehydrogenase, Chain A, domain 1"/>
    <property type="match status" value="1"/>
</dbReference>
<comment type="caution">
    <text evidence="8">The sequence shown here is derived from an EMBL/GenBank/DDBJ whole genome shotgun (WGS) entry which is preliminary data.</text>
</comment>
<evidence type="ECO:0000256" key="4">
    <source>
        <dbReference type="PIRNR" id="PIRNR036492"/>
    </source>
</evidence>
<dbReference type="InterPro" id="IPR015590">
    <property type="entry name" value="Aldehyde_DH_dom"/>
</dbReference>
<feature type="active site" evidence="5">
    <location>
        <position position="222"/>
    </location>
</feature>
<evidence type="ECO:0000256" key="5">
    <source>
        <dbReference type="PROSITE-ProRule" id="PRU10007"/>
    </source>
</evidence>
<dbReference type="InterPro" id="IPR016163">
    <property type="entry name" value="Ald_DH_C"/>
</dbReference>
<dbReference type="Pfam" id="PF00171">
    <property type="entry name" value="Aldedh"/>
    <property type="match status" value="1"/>
</dbReference>
<evidence type="ECO:0000256" key="1">
    <source>
        <dbReference type="ARBA" id="ARBA00009986"/>
    </source>
</evidence>
<dbReference type="PROSITE" id="PS00070">
    <property type="entry name" value="ALDEHYDE_DEHYDR_CYS"/>
    <property type="match status" value="1"/>
</dbReference>
<evidence type="ECO:0000313" key="9">
    <source>
        <dbReference type="Proteomes" id="UP001629214"/>
    </source>
</evidence>
<evidence type="ECO:0000256" key="2">
    <source>
        <dbReference type="ARBA" id="ARBA00023002"/>
    </source>
</evidence>
<keyword evidence="2 4" id="KW-0560">Oxidoreductase</keyword>
<protein>
    <recommendedName>
        <fullName evidence="4">Aldehyde dehydrogenase</fullName>
    </recommendedName>
</protein>
<comment type="similarity">
    <text evidence="1 4 6">Belongs to the aldehyde dehydrogenase family.</text>
</comment>
<dbReference type="InterPro" id="IPR016162">
    <property type="entry name" value="Ald_DH_N"/>
</dbReference>
<dbReference type="InterPro" id="IPR016160">
    <property type="entry name" value="Ald_DH_CS_CYS"/>
</dbReference>
<dbReference type="SUPFAM" id="SSF53720">
    <property type="entry name" value="ALDH-like"/>
    <property type="match status" value="1"/>
</dbReference>
<dbReference type="InterPro" id="IPR012394">
    <property type="entry name" value="Aldehyde_DH_NAD(P)"/>
</dbReference>
<evidence type="ECO:0000256" key="6">
    <source>
        <dbReference type="RuleBase" id="RU003345"/>
    </source>
</evidence>
<proteinExistence type="inferred from homology"/>
<keyword evidence="3" id="KW-0520">NAD</keyword>
<dbReference type="InterPro" id="IPR029510">
    <property type="entry name" value="Ald_DH_CS_GLU"/>
</dbReference>
<dbReference type="CDD" id="cd07133">
    <property type="entry name" value="ALDH_CALDH_CalB"/>
    <property type="match status" value="1"/>
</dbReference>
<feature type="domain" description="Aldehyde dehydrogenase" evidence="7">
    <location>
        <begin position="19"/>
        <end position="449"/>
    </location>
</feature>
<keyword evidence="9" id="KW-1185">Reference proteome</keyword>
<organism evidence="8 9">
    <name type="scientific">Herbaspirillum rhizosphaerae</name>
    <dbReference type="NCBI Taxonomy" id="346179"/>
    <lineage>
        <taxon>Bacteria</taxon>
        <taxon>Pseudomonadati</taxon>
        <taxon>Pseudomonadota</taxon>
        <taxon>Betaproteobacteria</taxon>
        <taxon>Burkholderiales</taxon>
        <taxon>Oxalobacteraceae</taxon>
        <taxon>Herbaspirillum</taxon>
    </lineage>
</organism>
<evidence type="ECO:0000313" key="8">
    <source>
        <dbReference type="EMBL" id="MFL9877605.1"/>
    </source>
</evidence>
<gene>
    <name evidence="8" type="ORF">PQR63_04390</name>
</gene>
<sequence>MSLPLRFRQLHDHSRAEPTVSWELRRDRLQRLRHLLIRHKHDIATAISQDFGNRSQHETQFLEVFTSLQAIDHALAHGHIWMQPQSRPTSIWYKPARNILLPQPLGVVGIITPWNYPLLLTIGPLSCVLAAGNLAMVKLSEHTPTFGTLFDQLIRQSFSDDEIAIVNGDSSGDRSGDSGGNVALAQEFCALPFDHLVFTGSTAVGREVMRVASTNLTPVTLELGGKSPAIIGPSADFRHAVTRIISGKLLNAGQTCIAPDYVLLPKGREKAFIDCARDVVARFYPSLNDERLATDDYTSIVNQRHYERLAALCSDAQQHGAVLTPLSRRAPHASTRLLPPLAVTQAPADARIMQEEIFGPLLPLVTYEKIGDAIATVNAGPRPLALYVFDNDSRIIDRVLQQTVSGGVTINDTLLHIAQEDLPFGGVGASGIGAYHGEEGFRRFSHMKPVFRQSRINAMRLFSPPYGKAFALLMKLLIR</sequence>
<evidence type="ECO:0000256" key="3">
    <source>
        <dbReference type="ARBA" id="ARBA00023027"/>
    </source>
</evidence>
<dbReference type="PANTHER" id="PTHR43570">
    <property type="entry name" value="ALDEHYDE DEHYDROGENASE"/>
    <property type="match status" value="1"/>
</dbReference>
<reference evidence="8 9" key="1">
    <citation type="journal article" date="2024" name="Chem. Sci.">
        <title>Discovery of megapolipeptins by genome mining of a Burkholderiales bacteria collection.</title>
        <authorList>
            <person name="Paulo B.S."/>
            <person name="Recchia M.J.J."/>
            <person name="Lee S."/>
            <person name="Fergusson C.H."/>
            <person name="Romanowski S.B."/>
            <person name="Hernandez A."/>
            <person name="Krull N."/>
            <person name="Liu D.Y."/>
            <person name="Cavanagh H."/>
            <person name="Bos A."/>
            <person name="Gray C.A."/>
            <person name="Murphy B.T."/>
            <person name="Linington R.G."/>
            <person name="Eustaquio A.S."/>
        </authorList>
    </citation>
    <scope>NUCLEOTIDE SEQUENCE [LARGE SCALE GENOMIC DNA]</scope>
    <source>
        <strain evidence="8 9">RL21-008-BIB-B</strain>
    </source>
</reference>
<dbReference type="PANTHER" id="PTHR43570:SF20">
    <property type="entry name" value="ALDEHYDE DEHYDROGENASE ALDX-RELATED"/>
    <property type="match status" value="1"/>
</dbReference>
<dbReference type="PROSITE" id="PS00687">
    <property type="entry name" value="ALDEHYDE_DEHYDR_GLU"/>
    <property type="match status" value="1"/>
</dbReference>
<dbReference type="Gene3D" id="3.40.309.10">
    <property type="entry name" value="Aldehyde Dehydrogenase, Chain A, domain 2"/>
    <property type="match status" value="1"/>
</dbReference>
<dbReference type="PIRSF" id="PIRSF036492">
    <property type="entry name" value="ALDH"/>
    <property type="match status" value="1"/>
</dbReference>
<dbReference type="InterPro" id="IPR016161">
    <property type="entry name" value="Ald_DH/histidinol_DH"/>
</dbReference>
<dbReference type="Proteomes" id="UP001629214">
    <property type="component" value="Unassembled WGS sequence"/>
</dbReference>